<feature type="signal peptide" evidence="6">
    <location>
        <begin position="1"/>
        <end position="20"/>
    </location>
</feature>
<dbReference type="OrthoDB" id="206201at2759"/>
<dbReference type="PRINTS" id="PR00723">
    <property type="entry name" value="SUBTILISIN"/>
</dbReference>
<dbReference type="EMBL" id="QKYT01000168">
    <property type="protein sequence ID" value="RIA90895.1"/>
    <property type="molecule type" value="Genomic_DNA"/>
</dbReference>
<name>A0A397T3P9_9GLOM</name>
<sequence>MNIYQSIFLLIIYLASTINSIPLNEINEEKKPYIVILKPKNNAVSTTSSSNANMMTSNIQNDDLYQNHLTTSLSNTSNIESYSLVKKYYLIITNFLGMNLNSNNNNNDIINLSPQTHQHKIIHEFAIGDDFRGYVGLFEPKFVNEILSNRDDVELIAPDSEVQVAYDLDDFSCNLENFGIRKQENPTWIKKNMFSATGGRNVNIYVIDTGINVNHTDFEGRSFVGHGTHIAGIVCTWKKGTGNWGDVIAGMTWIAQQHRVNSRKRTIVTQIITNDSVKALVDLEIHVTVAAGNYFDANSCYSSPATAPEVALQTSMILFQHLVMVVHV</sequence>
<dbReference type="AlphaFoldDB" id="A0A397T3P9"/>
<dbReference type="Gene3D" id="3.40.50.200">
    <property type="entry name" value="Peptidase S8/S53 domain"/>
    <property type="match status" value="1"/>
</dbReference>
<keyword evidence="3" id="KW-0378">Hydrolase</keyword>
<dbReference type="Proteomes" id="UP000265703">
    <property type="component" value="Unassembled WGS sequence"/>
</dbReference>
<protein>
    <submittedName>
        <fullName evidence="7">Peptidase S8/S53 domain-containing protein</fullName>
    </submittedName>
</protein>
<evidence type="ECO:0000256" key="3">
    <source>
        <dbReference type="ARBA" id="ARBA00022801"/>
    </source>
</evidence>
<dbReference type="SUPFAM" id="SSF52743">
    <property type="entry name" value="Subtilisin-like"/>
    <property type="match status" value="1"/>
</dbReference>
<accession>A0A397T3P9</accession>
<organism evidence="7 8">
    <name type="scientific">Glomus cerebriforme</name>
    <dbReference type="NCBI Taxonomy" id="658196"/>
    <lineage>
        <taxon>Eukaryota</taxon>
        <taxon>Fungi</taxon>
        <taxon>Fungi incertae sedis</taxon>
        <taxon>Mucoromycota</taxon>
        <taxon>Glomeromycotina</taxon>
        <taxon>Glomeromycetes</taxon>
        <taxon>Glomerales</taxon>
        <taxon>Glomeraceae</taxon>
        <taxon>Glomus</taxon>
    </lineage>
</organism>
<reference evidence="7 8" key="1">
    <citation type="submission" date="2018-06" db="EMBL/GenBank/DDBJ databases">
        <title>Comparative genomics reveals the genomic features of Rhizophagus irregularis, R. cerebriforme, R. diaphanum and Gigaspora rosea, and their symbiotic lifestyle signature.</title>
        <authorList>
            <person name="Morin E."/>
            <person name="San Clemente H."/>
            <person name="Chen E.C.H."/>
            <person name="De La Providencia I."/>
            <person name="Hainaut M."/>
            <person name="Kuo A."/>
            <person name="Kohler A."/>
            <person name="Murat C."/>
            <person name="Tang N."/>
            <person name="Roy S."/>
            <person name="Loubradou J."/>
            <person name="Henrissat B."/>
            <person name="Grigoriev I.V."/>
            <person name="Corradi N."/>
            <person name="Roux C."/>
            <person name="Martin F.M."/>
        </authorList>
    </citation>
    <scope>NUCLEOTIDE SEQUENCE [LARGE SCALE GENOMIC DNA]</scope>
    <source>
        <strain evidence="7 8">DAOM 227022</strain>
    </source>
</reference>
<dbReference type="InterPro" id="IPR015500">
    <property type="entry name" value="Peptidase_S8_subtilisin-rel"/>
</dbReference>
<evidence type="ECO:0000256" key="5">
    <source>
        <dbReference type="PROSITE-ProRule" id="PRU01240"/>
    </source>
</evidence>
<keyword evidence="2" id="KW-0645">Protease</keyword>
<comment type="similarity">
    <text evidence="1 5">Belongs to the peptidase S8 family.</text>
</comment>
<dbReference type="InterPro" id="IPR050131">
    <property type="entry name" value="Peptidase_S8_subtilisin-like"/>
</dbReference>
<dbReference type="PANTHER" id="PTHR43806">
    <property type="entry name" value="PEPTIDASE S8"/>
    <property type="match status" value="1"/>
</dbReference>
<dbReference type="PROSITE" id="PS51892">
    <property type="entry name" value="SUBTILASE"/>
    <property type="match status" value="1"/>
</dbReference>
<evidence type="ECO:0000256" key="6">
    <source>
        <dbReference type="SAM" id="SignalP"/>
    </source>
</evidence>
<evidence type="ECO:0000313" key="7">
    <source>
        <dbReference type="EMBL" id="RIA90895.1"/>
    </source>
</evidence>
<dbReference type="InterPro" id="IPR036852">
    <property type="entry name" value="Peptidase_S8/S53_dom_sf"/>
</dbReference>
<dbReference type="GO" id="GO:0006508">
    <property type="term" value="P:proteolysis"/>
    <property type="evidence" value="ECO:0007669"/>
    <property type="project" value="UniProtKB-KW"/>
</dbReference>
<gene>
    <name evidence="7" type="ORF">C1645_822813</name>
</gene>
<proteinExistence type="inferred from homology"/>
<evidence type="ECO:0000256" key="1">
    <source>
        <dbReference type="ARBA" id="ARBA00011073"/>
    </source>
</evidence>
<dbReference type="GO" id="GO:0004252">
    <property type="term" value="F:serine-type endopeptidase activity"/>
    <property type="evidence" value="ECO:0007669"/>
    <property type="project" value="InterPro"/>
</dbReference>
<dbReference type="PANTHER" id="PTHR43806:SF11">
    <property type="entry name" value="CEREVISIN-RELATED"/>
    <property type="match status" value="1"/>
</dbReference>
<dbReference type="STRING" id="658196.A0A397T3P9"/>
<evidence type="ECO:0000256" key="4">
    <source>
        <dbReference type="ARBA" id="ARBA00022825"/>
    </source>
</evidence>
<comment type="caution">
    <text evidence="5">Lacks conserved residue(s) required for the propagation of feature annotation.</text>
</comment>
<comment type="caution">
    <text evidence="7">The sequence shown here is derived from an EMBL/GenBank/DDBJ whole genome shotgun (WGS) entry which is preliminary data.</text>
</comment>
<keyword evidence="4" id="KW-0720">Serine protease</keyword>
<dbReference type="PROSITE" id="PS00136">
    <property type="entry name" value="SUBTILASE_ASP"/>
    <property type="match status" value="1"/>
</dbReference>
<evidence type="ECO:0000256" key="2">
    <source>
        <dbReference type="ARBA" id="ARBA00022670"/>
    </source>
</evidence>
<dbReference type="GO" id="GO:0005615">
    <property type="term" value="C:extracellular space"/>
    <property type="evidence" value="ECO:0007669"/>
    <property type="project" value="TreeGrafter"/>
</dbReference>
<dbReference type="InterPro" id="IPR023827">
    <property type="entry name" value="Peptidase_S8_Asp-AS"/>
</dbReference>
<evidence type="ECO:0000313" key="8">
    <source>
        <dbReference type="Proteomes" id="UP000265703"/>
    </source>
</evidence>
<feature type="chain" id="PRO_5017258445" evidence="6">
    <location>
        <begin position="21"/>
        <end position="328"/>
    </location>
</feature>
<keyword evidence="8" id="KW-1185">Reference proteome</keyword>
<keyword evidence="6" id="KW-0732">Signal</keyword>